<dbReference type="EMBL" id="JAHVHU010000002">
    <property type="protein sequence ID" value="MBY5956909.1"/>
    <property type="molecule type" value="Genomic_DNA"/>
</dbReference>
<dbReference type="FunFam" id="2.60.40.1120:FF:000003">
    <property type="entry name" value="Outer membrane protein Omp121"/>
    <property type="match status" value="1"/>
</dbReference>
<keyword evidence="10" id="KW-0732">Signal</keyword>
<evidence type="ECO:0000256" key="10">
    <source>
        <dbReference type="SAM" id="SignalP"/>
    </source>
</evidence>
<gene>
    <name evidence="13" type="ORF">KUV50_02100</name>
</gene>
<keyword evidence="6 8" id="KW-0472">Membrane</keyword>
<evidence type="ECO:0000256" key="2">
    <source>
        <dbReference type="ARBA" id="ARBA00022448"/>
    </source>
</evidence>
<dbReference type="InterPro" id="IPR012910">
    <property type="entry name" value="Plug_dom"/>
</dbReference>
<keyword evidence="5 9" id="KW-0798">TonB box</keyword>
<dbReference type="Gene3D" id="2.40.170.20">
    <property type="entry name" value="TonB-dependent receptor, beta-barrel domain"/>
    <property type="match status" value="1"/>
</dbReference>
<sequence>MKRPILILILALFAFPALYAQDAIDVSGNVSDAKGEPLVGVNVIVQEGANGTSTDFDGKYVLENVQPGAVLLFSYIGYETQEVPVDNRTTVSVVMKENLETLEEVVVVGYGSQKKVNLTGAVSSITSEALEDRPIPSVGQGLQGLIPNLNISIRNGDPTRNADFNIRGFESINGGSPLILVDGVPMDLERINPNDIASVNVLKDASAAAVYGARAAFGVILVETKHGQDGKARISLSTELSQAKPIFHIDPVHDPYDFVLARNQATMRTNGAPAYNDRFVENVRKYSQEGGPEWGVYEGDLEFYGFNDYQNKLMTDFAPQQKYDMSVSGGSERNSYYVSLGMLNKDGYLRNSEKNENFKRYNILMKAEFKINDWFSLDPKIVFNSQQNDKPHFYNWDVNINTVARVNPLNPIQFPDLDYYLTPGDRDQYAPYIGMYFDRTNFFPYLEQGGRETFTKNDLWLTQGVTITPIKGLRIRGDFSYNNYHRDFQDVASKVEVLENQDLLGGIIVGNGFSGNDWIRNQTNYNNYYVLNSFAEYTMGQNSDHYVKAMVGFNQEWGLNTWTRAQANTLITPLITDLNATTGNQQTFGGKSHVSLRGAFYRLNYIFQDKYLVEANGRYDGTSRFPKDSRFGFFPSFSVGWRLSEESFMEGARAWLDNLKIRASYGELGNQLLGSNYYPYISTMGIGTSPYMMSGGARTPYVSAAGLVSPTLTWETVASKNLGLDFTILNQKLDASFDVYTRETKDMLTDVEFPSILGTSAPDANAADLKTTGWEAALTWRDDIGKDFNYRVTLALSDWTAEITKYENPTGALSERYVGQKVGEIWGYETVGIFQTDEEVAAAADQSRIGANWRAGDIQYADLNGDGEIGPGENTLDDPGDRKIIGNETPRYSFGINLDFSYKNWSLTSFFQGIGQRDYFPPNNNWVRFFPFNAGHIEKYFITDSWSEDNRDAYFPAPHVSTNTKKNIQTQSRFLQNAAYMRLKNLTLGYRLPLEWTSKVGIGGVRLYLAGMNLFEVSKVHKSIDPENLHRNVLSGQNFNGAAEYPIQRIFSFGANVTF</sequence>
<dbReference type="SUPFAM" id="SSF49464">
    <property type="entry name" value="Carboxypeptidase regulatory domain-like"/>
    <property type="match status" value="1"/>
</dbReference>
<dbReference type="Pfam" id="PF13715">
    <property type="entry name" value="CarbopepD_reg_2"/>
    <property type="match status" value="1"/>
</dbReference>
<evidence type="ECO:0000259" key="12">
    <source>
        <dbReference type="Pfam" id="PF07715"/>
    </source>
</evidence>
<dbReference type="PROSITE" id="PS52016">
    <property type="entry name" value="TONB_DEPENDENT_REC_3"/>
    <property type="match status" value="1"/>
</dbReference>
<proteinExistence type="inferred from homology"/>
<keyword evidence="2 8" id="KW-0813">Transport</keyword>
<dbReference type="NCBIfam" id="TIGR04056">
    <property type="entry name" value="OMP_RagA_SusC"/>
    <property type="match status" value="1"/>
</dbReference>
<comment type="similarity">
    <text evidence="8 9">Belongs to the TonB-dependent receptor family.</text>
</comment>
<dbReference type="InterPro" id="IPR008969">
    <property type="entry name" value="CarboxyPept-like_regulatory"/>
</dbReference>
<comment type="subcellular location">
    <subcellularLocation>
        <location evidence="1 8">Cell outer membrane</location>
        <topology evidence="1 8">Multi-pass membrane protein</topology>
    </subcellularLocation>
</comment>
<dbReference type="Proteomes" id="UP000753961">
    <property type="component" value="Unassembled WGS sequence"/>
</dbReference>
<dbReference type="Pfam" id="PF07715">
    <property type="entry name" value="Plug"/>
    <property type="match status" value="1"/>
</dbReference>
<dbReference type="InterPro" id="IPR023996">
    <property type="entry name" value="TonB-dep_OMP_SusC/RagA"/>
</dbReference>
<dbReference type="AlphaFoldDB" id="A0A953LBQ5"/>
<accession>A0A953LBQ5</accession>
<evidence type="ECO:0000313" key="14">
    <source>
        <dbReference type="Proteomes" id="UP000753961"/>
    </source>
</evidence>
<evidence type="ECO:0000256" key="3">
    <source>
        <dbReference type="ARBA" id="ARBA00022452"/>
    </source>
</evidence>
<dbReference type="Gene3D" id="2.170.130.10">
    <property type="entry name" value="TonB-dependent receptor, plug domain"/>
    <property type="match status" value="1"/>
</dbReference>
<evidence type="ECO:0000256" key="9">
    <source>
        <dbReference type="RuleBase" id="RU003357"/>
    </source>
</evidence>
<dbReference type="NCBIfam" id="TIGR04057">
    <property type="entry name" value="SusC_RagA_signa"/>
    <property type="match status" value="1"/>
</dbReference>
<keyword evidence="3 8" id="KW-1134">Transmembrane beta strand</keyword>
<dbReference type="InterPro" id="IPR000531">
    <property type="entry name" value="Beta-barrel_TonB"/>
</dbReference>
<keyword evidence="14" id="KW-1185">Reference proteome</keyword>
<feature type="domain" description="TonB-dependent receptor-like beta-barrel" evidence="11">
    <location>
        <begin position="425"/>
        <end position="1014"/>
    </location>
</feature>
<dbReference type="Pfam" id="PF00593">
    <property type="entry name" value="TonB_dep_Rec_b-barrel"/>
    <property type="match status" value="1"/>
</dbReference>
<evidence type="ECO:0000256" key="1">
    <source>
        <dbReference type="ARBA" id="ARBA00004571"/>
    </source>
</evidence>
<keyword evidence="4 8" id="KW-0812">Transmembrane</keyword>
<dbReference type="InterPro" id="IPR037066">
    <property type="entry name" value="Plug_dom_sf"/>
</dbReference>
<dbReference type="RefSeq" id="WP_222578425.1">
    <property type="nucleotide sequence ID" value="NZ_JAHVHU010000002.1"/>
</dbReference>
<dbReference type="InterPro" id="IPR023997">
    <property type="entry name" value="TonB-dep_OMP_SusC/RagA_CS"/>
</dbReference>
<feature type="signal peptide" evidence="10">
    <location>
        <begin position="1"/>
        <end position="20"/>
    </location>
</feature>
<evidence type="ECO:0000256" key="4">
    <source>
        <dbReference type="ARBA" id="ARBA00022692"/>
    </source>
</evidence>
<name>A0A953LBQ5_9BACT</name>
<comment type="caution">
    <text evidence="13">The sequence shown here is derived from an EMBL/GenBank/DDBJ whole genome shotgun (WGS) entry which is preliminary data.</text>
</comment>
<dbReference type="GO" id="GO:0009279">
    <property type="term" value="C:cell outer membrane"/>
    <property type="evidence" value="ECO:0007669"/>
    <property type="project" value="UniProtKB-SubCell"/>
</dbReference>
<evidence type="ECO:0000259" key="11">
    <source>
        <dbReference type="Pfam" id="PF00593"/>
    </source>
</evidence>
<feature type="chain" id="PRO_5037717760" evidence="10">
    <location>
        <begin position="21"/>
        <end position="1059"/>
    </location>
</feature>
<feature type="domain" description="TonB-dependent receptor plug" evidence="12">
    <location>
        <begin position="115"/>
        <end position="219"/>
    </location>
</feature>
<dbReference type="InterPro" id="IPR039426">
    <property type="entry name" value="TonB-dep_rcpt-like"/>
</dbReference>
<protein>
    <submittedName>
        <fullName evidence="13">TonB-dependent receptor</fullName>
    </submittedName>
</protein>
<dbReference type="SUPFAM" id="SSF56935">
    <property type="entry name" value="Porins"/>
    <property type="match status" value="1"/>
</dbReference>
<evidence type="ECO:0000256" key="7">
    <source>
        <dbReference type="ARBA" id="ARBA00023237"/>
    </source>
</evidence>
<evidence type="ECO:0000256" key="8">
    <source>
        <dbReference type="PROSITE-ProRule" id="PRU01360"/>
    </source>
</evidence>
<keyword evidence="7 8" id="KW-0998">Cell outer membrane</keyword>
<reference evidence="13" key="1">
    <citation type="submission" date="2021-06" db="EMBL/GenBank/DDBJ databases">
        <title>44 bacteria genomes isolated from Dapeng, Shenzhen.</title>
        <authorList>
            <person name="Zheng W."/>
            <person name="Yu S."/>
            <person name="Huang Y."/>
        </authorList>
    </citation>
    <scope>NUCLEOTIDE SEQUENCE</scope>
    <source>
        <strain evidence="13">DP5N28-2</strain>
    </source>
</reference>
<evidence type="ECO:0000313" key="13">
    <source>
        <dbReference type="EMBL" id="MBY5956909.1"/>
    </source>
</evidence>
<evidence type="ECO:0000256" key="5">
    <source>
        <dbReference type="ARBA" id="ARBA00023077"/>
    </source>
</evidence>
<dbReference type="InterPro" id="IPR036942">
    <property type="entry name" value="Beta-barrel_TonB_sf"/>
</dbReference>
<organism evidence="13 14">
    <name type="scientific">Membranihabitans marinus</name>
    <dbReference type="NCBI Taxonomy" id="1227546"/>
    <lineage>
        <taxon>Bacteria</taxon>
        <taxon>Pseudomonadati</taxon>
        <taxon>Bacteroidota</taxon>
        <taxon>Saprospiria</taxon>
        <taxon>Saprospirales</taxon>
        <taxon>Saprospiraceae</taxon>
        <taxon>Membranihabitans</taxon>
    </lineage>
</organism>
<evidence type="ECO:0000256" key="6">
    <source>
        <dbReference type="ARBA" id="ARBA00023136"/>
    </source>
</evidence>
<keyword evidence="13" id="KW-0675">Receptor</keyword>
<dbReference type="Gene3D" id="2.60.40.1120">
    <property type="entry name" value="Carboxypeptidase-like, regulatory domain"/>
    <property type="match status" value="1"/>
</dbReference>